<feature type="region of interest" description="Disordered" evidence="5">
    <location>
        <begin position="122"/>
        <end position="176"/>
    </location>
</feature>
<keyword evidence="4" id="KW-0206">Cytoskeleton</keyword>
<feature type="compositionally biased region" description="Polar residues" evidence="5">
    <location>
        <begin position="289"/>
        <end position="305"/>
    </location>
</feature>
<evidence type="ECO:0000256" key="1">
    <source>
        <dbReference type="ARBA" id="ARBA00004245"/>
    </source>
</evidence>
<dbReference type="Pfam" id="PF06886">
    <property type="entry name" value="TPX2"/>
    <property type="match status" value="1"/>
</dbReference>
<evidence type="ECO:0000313" key="8">
    <source>
        <dbReference type="Proteomes" id="UP000308730"/>
    </source>
</evidence>
<keyword evidence="8" id="KW-1185">Reference proteome</keyword>
<evidence type="ECO:0000256" key="4">
    <source>
        <dbReference type="ARBA" id="ARBA00023212"/>
    </source>
</evidence>
<evidence type="ECO:0000256" key="3">
    <source>
        <dbReference type="ARBA" id="ARBA00022490"/>
    </source>
</evidence>
<evidence type="ECO:0000256" key="2">
    <source>
        <dbReference type="ARBA" id="ARBA00005885"/>
    </source>
</evidence>
<comment type="subcellular location">
    <subcellularLocation>
        <location evidence="1">Cytoplasm</location>
        <location evidence="1">Cytoskeleton</location>
    </subcellularLocation>
</comment>
<dbReference type="AlphaFoldDB" id="A0A4S4M3N2"/>
<protein>
    <recommendedName>
        <fullName evidence="6">TPX2 C-terminal domain-containing protein</fullName>
    </recommendedName>
</protein>
<feature type="domain" description="TPX2 C-terminal" evidence="6">
    <location>
        <begin position="504"/>
        <end position="571"/>
    </location>
</feature>
<evidence type="ECO:0000256" key="5">
    <source>
        <dbReference type="SAM" id="MobiDB-lite"/>
    </source>
</evidence>
<feature type="compositionally biased region" description="Polar residues" evidence="5">
    <location>
        <begin position="122"/>
        <end position="140"/>
    </location>
</feature>
<dbReference type="GO" id="GO:0005856">
    <property type="term" value="C:cytoskeleton"/>
    <property type="evidence" value="ECO:0007669"/>
    <property type="project" value="UniProtKB-SubCell"/>
</dbReference>
<feature type="compositionally biased region" description="Polar residues" evidence="5">
    <location>
        <begin position="315"/>
        <end position="327"/>
    </location>
</feature>
<dbReference type="Proteomes" id="UP000308730">
    <property type="component" value="Unassembled WGS sequence"/>
</dbReference>
<accession>A0A4S4M3N2</accession>
<dbReference type="EMBL" id="SGPM01000525">
    <property type="protein sequence ID" value="THH19704.1"/>
    <property type="molecule type" value="Genomic_DNA"/>
</dbReference>
<feature type="compositionally biased region" description="Basic and acidic residues" evidence="5">
    <location>
        <begin position="77"/>
        <end position="86"/>
    </location>
</feature>
<evidence type="ECO:0000259" key="6">
    <source>
        <dbReference type="Pfam" id="PF06886"/>
    </source>
</evidence>
<name>A0A4S4M3N2_9APHY</name>
<feature type="region of interest" description="Disordered" evidence="5">
    <location>
        <begin position="515"/>
        <end position="583"/>
    </location>
</feature>
<comment type="similarity">
    <text evidence="2">Belongs to the TPX2 family.</text>
</comment>
<organism evidence="7 8">
    <name type="scientific">Antrodiella citrinella</name>
    <dbReference type="NCBI Taxonomy" id="2447956"/>
    <lineage>
        <taxon>Eukaryota</taxon>
        <taxon>Fungi</taxon>
        <taxon>Dikarya</taxon>
        <taxon>Basidiomycota</taxon>
        <taxon>Agaricomycotina</taxon>
        <taxon>Agaricomycetes</taxon>
        <taxon>Polyporales</taxon>
        <taxon>Steccherinaceae</taxon>
        <taxon>Antrodiella</taxon>
    </lineage>
</organism>
<feature type="compositionally biased region" description="Polar residues" evidence="5">
    <location>
        <begin position="89"/>
        <end position="104"/>
    </location>
</feature>
<evidence type="ECO:0000313" key="7">
    <source>
        <dbReference type="EMBL" id="THH19704.1"/>
    </source>
</evidence>
<feature type="region of interest" description="Disordered" evidence="5">
    <location>
        <begin position="1"/>
        <end position="105"/>
    </location>
</feature>
<dbReference type="InterPro" id="IPR027329">
    <property type="entry name" value="TPX2_C"/>
</dbReference>
<feature type="compositionally biased region" description="Basic and acidic residues" evidence="5">
    <location>
        <begin position="261"/>
        <end position="271"/>
    </location>
</feature>
<feature type="region of interest" description="Disordered" evidence="5">
    <location>
        <begin position="223"/>
        <end position="350"/>
    </location>
</feature>
<reference evidence="7 8" key="1">
    <citation type="submission" date="2019-02" db="EMBL/GenBank/DDBJ databases">
        <title>Genome sequencing of the rare red list fungi Antrodiella citrinella (Flaviporus citrinellus).</title>
        <authorList>
            <person name="Buettner E."/>
            <person name="Kellner H."/>
        </authorList>
    </citation>
    <scope>NUCLEOTIDE SEQUENCE [LARGE SCALE GENOMIC DNA]</scope>
    <source>
        <strain evidence="7 8">DSM 108506</strain>
    </source>
</reference>
<feature type="compositionally biased region" description="Polar residues" evidence="5">
    <location>
        <begin position="334"/>
        <end position="346"/>
    </location>
</feature>
<proteinExistence type="inferred from homology"/>
<gene>
    <name evidence="7" type="ORF">EUX98_g8723</name>
</gene>
<feature type="compositionally biased region" description="Basic and acidic residues" evidence="5">
    <location>
        <begin position="515"/>
        <end position="549"/>
    </location>
</feature>
<dbReference type="OrthoDB" id="3242303at2759"/>
<keyword evidence="3" id="KW-0963">Cytoplasm</keyword>
<comment type="caution">
    <text evidence="7">The sequence shown here is derived from an EMBL/GenBank/DDBJ whole genome shotgun (WGS) entry which is preliminary data.</text>
</comment>
<sequence>MIATLPSKELPPTVKGNARTKSSKAQTKPKRTVIGGGINKRLKPKLPNAAQDIPKAGRQPLTNPTAVHGSGAVGHNATEKRVHDPSHINPRSGTQIYTGPNKNSVPGGLAAALMSFSQRTTTVTSDRATVSKEQTGSVTVPSPAPASDVGRKDLETESAQPPRESLPADGDYQQRSIPGANLFNFLEMLLPDAELKGTALSPAPDGASDLFSRLEQPLCEIPLTSPQDEDIRDPTVPAVPLSLSPMRPSVKRRSSPGPGDEQPRKKGKDDSDTNDVFTVESRQVRVHVQASSKPTVSLRSKTLQPSRPKPANVPASRSVTATHSNAAQGLPKVQGSTNTASTSTWGHPTKATADARLNARPRHLTASGSTRSIHDQNLVGGEGLLAGNTLEPRRLPQLAPGSGAPAVLRTRPAAGRKPLIEKPIHPAPKQEKPPFEFTFSMEKRSEGGKAEENRATKGLDEYKRALKADGLLPIPDYKRMHSAQEAALTARRGQIVPVVPLPLELHTDVRAHEREQFEDGLRERRREAERVAEEKRRVREVEEEREVRELRRRAVPKAHEVPEWYAHAPKRAARLDESEDVGV</sequence>